<reference evidence="2" key="1">
    <citation type="journal article" date="2022" name="Mol. Ecol. Resour.">
        <title>The genomes of chicory, endive, great burdock and yacon provide insights into Asteraceae palaeo-polyploidization history and plant inulin production.</title>
        <authorList>
            <person name="Fan W."/>
            <person name="Wang S."/>
            <person name="Wang H."/>
            <person name="Wang A."/>
            <person name="Jiang F."/>
            <person name="Liu H."/>
            <person name="Zhao H."/>
            <person name="Xu D."/>
            <person name="Zhang Y."/>
        </authorList>
    </citation>
    <scope>NUCLEOTIDE SEQUENCE [LARGE SCALE GENOMIC DNA]</scope>
    <source>
        <strain evidence="2">cv. Yunnan</strain>
    </source>
</reference>
<protein>
    <submittedName>
        <fullName evidence="1">Uncharacterized protein</fullName>
    </submittedName>
</protein>
<name>A0ACB9FW32_9ASTR</name>
<evidence type="ECO:0000313" key="1">
    <source>
        <dbReference type="EMBL" id="KAI3775439.1"/>
    </source>
</evidence>
<accession>A0ACB9FW32</accession>
<evidence type="ECO:0000313" key="2">
    <source>
        <dbReference type="Proteomes" id="UP001056120"/>
    </source>
</evidence>
<keyword evidence="2" id="KW-1185">Reference proteome</keyword>
<organism evidence="1 2">
    <name type="scientific">Smallanthus sonchifolius</name>
    <dbReference type="NCBI Taxonomy" id="185202"/>
    <lineage>
        <taxon>Eukaryota</taxon>
        <taxon>Viridiplantae</taxon>
        <taxon>Streptophyta</taxon>
        <taxon>Embryophyta</taxon>
        <taxon>Tracheophyta</taxon>
        <taxon>Spermatophyta</taxon>
        <taxon>Magnoliopsida</taxon>
        <taxon>eudicotyledons</taxon>
        <taxon>Gunneridae</taxon>
        <taxon>Pentapetalae</taxon>
        <taxon>asterids</taxon>
        <taxon>campanulids</taxon>
        <taxon>Asterales</taxon>
        <taxon>Asteraceae</taxon>
        <taxon>Asteroideae</taxon>
        <taxon>Heliantheae alliance</taxon>
        <taxon>Millerieae</taxon>
        <taxon>Smallanthus</taxon>
    </lineage>
</organism>
<reference evidence="1 2" key="2">
    <citation type="journal article" date="2022" name="Mol. Ecol. Resour.">
        <title>The genomes of chicory, endive, great burdock and yacon provide insights into Asteraceae paleo-polyploidization history and plant inulin production.</title>
        <authorList>
            <person name="Fan W."/>
            <person name="Wang S."/>
            <person name="Wang H."/>
            <person name="Wang A."/>
            <person name="Jiang F."/>
            <person name="Liu H."/>
            <person name="Zhao H."/>
            <person name="Xu D."/>
            <person name="Zhang Y."/>
        </authorList>
    </citation>
    <scope>NUCLEOTIDE SEQUENCE [LARGE SCALE GENOMIC DNA]</scope>
    <source>
        <strain evidence="2">cv. Yunnan</strain>
        <tissue evidence="1">Leaves</tissue>
    </source>
</reference>
<comment type="caution">
    <text evidence="1">The sequence shown here is derived from an EMBL/GenBank/DDBJ whole genome shotgun (WGS) entry which is preliminary data.</text>
</comment>
<dbReference type="EMBL" id="CM042033">
    <property type="protein sequence ID" value="KAI3775439.1"/>
    <property type="molecule type" value="Genomic_DNA"/>
</dbReference>
<proteinExistence type="predicted"/>
<dbReference type="Proteomes" id="UP001056120">
    <property type="component" value="Linkage Group LG16"/>
</dbReference>
<gene>
    <name evidence="1" type="ORF">L1987_50015</name>
</gene>
<sequence length="349" mass="40290">MFLQLSCAWWGKIAASLRSFIDSDPSQYMDSLNLSYNHLPPHLRPCFLYFGAFPEDYEVSVTKLIWLWIAHEFIHETGTRMLEDVAKDFLMDLIKRILVMTPTMKDDGGVKTFRIHDLLRSFCLRKAEEEDFLSNNYRYEHLGKVLQEGGTILIDTYKFLRILDAGSVTISSFPSDIPANLIPSMSSIFQNALSRTPNLRKLGFCGPLISTLGDLEFSNLGSLVHLEKLKLFNTFTYHEATRSCNPIMFPEKLKKLTLSNTGMDWEEMWTFSLLPNLEVLKLKLNAWIGERWETGDAEFGQLKVLVLQDLGIRQWISSKDNFPRLQHLLVCKTHLYPTWSWGDFDIEGD</sequence>